<evidence type="ECO:0000313" key="1">
    <source>
        <dbReference type="EMBL" id="QHT14517.1"/>
    </source>
</evidence>
<dbReference type="EMBL" id="MN739586">
    <property type="protein sequence ID" value="QHT14517.1"/>
    <property type="molecule type" value="Genomic_DNA"/>
</dbReference>
<dbReference type="AlphaFoldDB" id="A0A6C0DDC8"/>
<organism evidence="1">
    <name type="scientific">viral metagenome</name>
    <dbReference type="NCBI Taxonomy" id="1070528"/>
    <lineage>
        <taxon>unclassified sequences</taxon>
        <taxon>metagenomes</taxon>
        <taxon>organismal metagenomes</taxon>
    </lineage>
</organism>
<proteinExistence type="predicted"/>
<sequence length="402" mass="46520">MSLSRHFYALDEVHSALQYSSTRNDRAETLFWCNELLRSGCVSEAISTLLESWLWNKGPFCLSWFHNAFSTLGGDECSEEDILLSSYQLSCVSYLKRDHSLWSILALQEGAVPCDRVGPKTIPHPFTDERESYLIRAIVQGRAYCAWCMVKQMEWDRVQAILLWYTDQSNTLFKTCLDYFTEYEKLLGYRTAEYDTVFRCLSVIMVCLSPLQQEDSFRPLPSALDATSQSQLDHWNKLLGTKARVYSVPQSALYGRTLRGRMRWAQSTVSYLNNIEPHLIGCPFWEEAISEYGTVKSTILWNSDEDREAFYQRYFPDDIPDEWTKSEKAKSHGEGILGPKESLTMVKYARNYLSKLSRFAWNSHPLILRLMEGKEGTHPTSVLSEKAVMEINMIPMKRRMII</sequence>
<reference evidence="1" key="1">
    <citation type="journal article" date="2020" name="Nature">
        <title>Giant virus diversity and host interactions through global metagenomics.</title>
        <authorList>
            <person name="Schulz F."/>
            <person name="Roux S."/>
            <person name="Paez-Espino D."/>
            <person name="Jungbluth S."/>
            <person name="Walsh D.A."/>
            <person name="Denef V.J."/>
            <person name="McMahon K.D."/>
            <person name="Konstantinidis K.T."/>
            <person name="Eloe-Fadrosh E.A."/>
            <person name="Kyrpides N.C."/>
            <person name="Woyke T."/>
        </authorList>
    </citation>
    <scope>NUCLEOTIDE SEQUENCE</scope>
    <source>
        <strain evidence="1">GVMAG-M-3300023174-141</strain>
    </source>
</reference>
<name>A0A6C0DDC8_9ZZZZ</name>
<protein>
    <submittedName>
        <fullName evidence="1">Uncharacterized protein</fullName>
    </submittedName>
</protein>
<accession>A0A6C0DDC8</accession>